<sequence length="58" mass="6677">MRIWTIRKTTDNVHTSTTIDNAFDDQVIPMNKKSMRKYGITLDDIALSFSKPHLDAHS</sequence>
<organism evidence="1 2">
    <name type="scientific">Collimonas arenae</name>
    <dbReference type="NCBI Taxonomy" id="279058"/>
    <lineage>
        <taxon>Bacteria</taxon>
        <taxon>Pseudomonadati</taxon>
        <taxon>Pseudomonadota</taxon>
        <taxon>Betaproteobacteria</taxon>
        <taxon>Burkholderiales</taxon>
        <taxon>Oxalobacteraceae</taxon>
        <taxon>Collimonas</taxon>
    </lineage>
</organism>
<dbReference type="Proteomes" id="UP000030302">
    <property type="component" value="Chromosome"/>
</dbReference>
<accession>A0A0A1FGM7</accession>
<proteinExistence type="predicted"/>
<evidence type="ECO:0000313" key="1">
    <source>
        <dbReference type="EMBL" id="AIY43721.1"/>
    </source>
</evidence>
<dbReference type="EMBL" id="CP009962">
    <property type="protein sequence ID" value="AIY43721.1"/>
    <property type="molecule type" value="Genomic_DNA"/>
</dbReference>
<dbReference type="AlphaFoldDB" id="A0A0A1FGM7"/>
<keyword evidence="2" id="KW-1185">Reference proteome</keyword>
<dbReference type="KEGG" id="care:LT85_4563"/>
<dbReference type="HOGENOM" id="CLU_2971592_0_0_4"/>
<dbReference type="STRING" id="279058.LT85_4563"/>
<name>A0A0A1FGM7_9BURK</name>
<gene>
    <name evidence="1" type="ORF">LT85_4563</name>
</gene>
<evidence type="ECO:0000313" key="2">
    <source>
        <dbReference type="Proteomes" id="UP000030302"/>
    </source>
</evidence>
<reference evidence="2" key="1">
    <citation type="journal article" date="2014" name="Soil Biol. Biochem.">
        <title>Structure and function of bacterial communities in ageing soils: Insights from the Mendocino ecological staircase.</title>
        <authorList>
            <person name="Uroz S."/>
            <person name="Tech J.J."/>
            <person name="Sawaya N.A."/>
            <person name="Frey-Klett P."/>
            <person name="Leveau J.H.J."/>
        </authorList>
    </citation>
    <scope>NUCLEOTIDE SEQUENCE [LARGE SCALE GENOMIC DNA]</scope>
    <source>
        <strain evidence="2">Cal35</strain>
    </source>
</reference>
<protein>
    <submittedName>
        <fullName evidence="1">Uncharacterized protein</fullName>
    </submittedName>
</protein>